<proteinExistence type="predicted"/>
<gene>
    <name evidence="2" type="ORF">COCON_G00086810</name>
</gene>
<dbReference type="EMBL" id="JAFJMO010000006">
    <property type="protein sequence ID" value="KAJ8274056.1"/>
    <property type="molecule type" value="Genomic_DNA"/>
</dbReference>
<evidence type="ECO:0000313" key="3">
    <source>
        <dbReference type="Proteomes" id="UP001152803"/>
    </source>
</evidence>
<dbReference type="Proteomes" id="UP001152803">
    <property type="component" value="Unassembled WGS sequence"/>
</dbReference>
<reference evidence="2" key="1">
    <citation type="journal article" date="2023" name="Science">
        <title>Genome structures resolve the early diversification of teleost fishes.</title>
        <authorList>
            <person name="Parey E."/>
            <person name="Louis A."/>
            <person name="Montfort J."/>
            <person name="Bouchez O."/>
            <person name="Roques C."/>
            <person name="Iampietro C."/>
            <person name="Lluch J."/>
            <person name="Castinel A."/>
            <person name="Donnadieu C."/>
            <person name="Desvignes T."/>
            <person name="Floi Bucao C."/>
            <person name="Jouanno E."/>
            <person name="Wen M."/>
            <person name="Mejri S."/>
            <person name="Dirks R."/>
            <person name="Jansen H."/>
            <person name="Henkel C."/>
            <person name="Chen W.J."/>
            <person name="Zahm M."/>
            <person name="Cabau C."/>
            <person name="Klopp C."/>
            <person name="Thompson A.W."/>
            <person name="Robinson-Rechavi M."/>
            <person name="Braasch I."/>
            <person name="Lecointre G."/>
            <person name="Bobe J."/>
            <person name="Postlethwait J.H."/>
            <person name="Berthelot C."/>
            <person name="Roest Crollius H."/>
            <person name="Guiguen Y."/>
        </authorList>
    </citation>
    <scope>NUCLEOTIDE SEQUENCE</scope>
    <source>
        <strain evidence="2">Concon-B</strain>
    </source>
</reference>
<evidence type="ECO:0000313" key="2">
    <source>
        <dbReference type="EMBL" id="KAJ8274056.1"/>
    </source>
</evidence>
<accession>A0A9Q1HZS1</accession>
<comment type="caution">
    <text evidence="2">The sequence shown here is derived from an EMBL/GenBank/DDBJ whole genome shotgun (WGS) entry which is preliminary data.</text>
</comment>
<protein>
    <submittedName>
        <fullName evidence="2">Uncharacterized protein</fullName>
    </submittedName>
</protein>
<sequence length="101" mass="10569">MSSGGCFFPTQVATATLPPHPSPSPLGLSIKSERASPEQATPPPGQRANPDPYPPRGREEPRRASSAFLLSTAKSQPEGRGGLRVGQSEPLPDPAAVRSSR</sequence>
<dbReference type="AlphaFoldDB" id="A0A9Q1HZS1"/>
<name>A0A9Q1HZS1_CONCO</name>
<feature type="compositionally biased region" description="Pro residues" evidence="1">
    <location>
        <begin position="40"/>
        <end position="55"/>
    </location>
</feature>
<feature type="region of interest" description="Disordered" evidence="1">
    <location>
        <begin position="1"/>
        <end position="101"/>
    </location>
</feature>
<organism evidence="2 3">
    <name type="scientific">Conger conger</name>
    <name type="common">Conger eel</name>
    <name type="synonym">Muraena conger</name>
    <dbReference type="NCBI Taxonomy" id="82655"/>
    <lineage>
        <taxon>Eukaryota</taxon>
        <taxon>Metazoa</taxon>
        <taxon>Chordata</taxon>
        <taxon>Craniata</taxon>
        <taxon>Vertebrata</taxon>
        <taxon>Euteleostomi</taxon>
        <taxon>Actinopterygii</taxon>
        <taxon>Neopterygii</taxon>
        <taxon>Teleostei</taxon>
        <taxon>Anguilliformes</taxon>
        <taxon>Congridae</taxon>
        <taxon>Conger</taxon>
    </lineage>
</organism>
<keyword evidence="3" id="KW-1185">Reference proteome</keyword>
<evidence type="ECO:0000256" key="1">
    <source>
        <dbReference type="SAM" id="MobiDB-lite"/>
    </source>
</evidence>